<evidence type="ECO:0000313" key="2">
    <source>
        <dbReference type="Proteomes" id="UP000660047"/>
    </source>
</evidence>
<reference evidence="1" key="1">
    <citation type="submission" date="2020-06" db="EMBL/GenBank/DDBJ databases">
        <title>Characterization of fructooligosaccharide metabolism and fructooligosaccharide-degrading enzymes in human commensal butyrate producers.</title>
        <authorList>
            <person name="Tanno H."/>
            <person name="Fujii T."/>
            <person name="Hirano K."/>
            <person name="Maeno S."/>
            <person name="Tonozuka T."/>
            <person name="Sakamoto M."/>
            <person name="Ohkuma M."/>
            <person name="Tochio T."/>
            <person name="Endo A."/>
        </authorList>
    </citation>
    <scope>NUCLEOTIDE SEQUENCE</scope>
    <source>
        <strain evidence="1">JCM 31265</strain>
    </source>
</reference>
<comment type="caution">
    <text evidence="1">The sequence shown here is derived from an EMBL/GenBank/DDBJ whole genome shotgun (WGS) entry which is preliminary data.</text>
</comment>
<dbReference type="EMBL" id="BLYL01000009">
    <property type="protein sequence ID" value="GFO94603.1"/>
    <property type="molecule type" value="Genomic_DNA"/>
</dbReference>
<accession>A0AAI9K574</accession>
<evidence type="ECO:0000313" key="1">
    <source>
        <dbReference type="EMBL" id="GFO94603.1"/>
    </source>
</evidence>
<protein>
    <submittedName>
        <fullName evidence="1">Uncharacterized protein</fullName>
    </submittedName>
</protein>
<name>A0AAI9K574_9FIRM</name>
<dbReference type="AlphaFoldDB" id="A0AAI9K574"/>
<gene>
    <name evidence="1" type="ORF">COEU31_16490</name>
</gene>
<dbReference type="Proteomes" id="UP000660047">
    <property type="component" value="Unassembled WGS sequence"/>
</dbReference>
<organism evidence="1 2">
    <name type="scientific">Coprococcus eutactus</name>
    <dbReference type="NCBI Taxonomy" id="33043"/>
    <lineage>
        <taxon>Bacteria</taxon>
        <taxon>Bacillati</taxon>
        <taxon>Bacillota</taxon>
        <taxon>Clostridia</taxon>
        <taxon>Lachnospirales</taxon>
        <taxon>Lachnospiraceae</taxon>
        <taxon>Coprococcus</taxon>
    </lineage>
</organism>
<proteinExistence type="predicted"/>
<sequence>MAVSTGAAGGTSDLEFINCYLNSDSDLMDSVKCDCLLSHSGIVQNE</sequence>